<protein>
    <recommendedName>
        <fullName evidence="1">SprT-like domain-containing protein</fullName>
    </recommendedName>
</protein>
<reference evidence="2 3" key="2">
    <citation type="journal article" date="2011" name="J. Bacteriol.">
        <title>Genome Sequence of Kosmotoga olearia Strain TBF 19.5.1, a Thermophilic Bacterium with a Wide Growth Temperature Range, Isolated from the Troll B Oil Platform in the North Sea.</title>
        <authorList>
            <person name="Swithers K.S."/>
            <person name="Dipippo J.L."/>
            <person name="Bruce D.C."/>
            <person name="Detter C."/>
            <person name="Tapia R."/>
            <person name="Han S."/>
            <person name="Goodwin L.A."/>
            <person name="Han J."/>
            <person name="Woyke T."/>
            <person name="Pitluck S."/>
            <person name="Pennacchio L."/>
            <person name="Nolan M."/>
            <person name="Mikhailova N."/>
            <person name="Land M.L."/>
            <person name="Nesbo C.L."/>
            <person name="Gogarten J.P."/>
            <person name="Noll K.M."/>
        </authorList>
    </citation>
    <scope>NUCLEOTIDE SEQUENCE [LARGE SCALE GENOMIC DNA]</scope>
    <source>
        <strain evidence="3">ATCC BAA-1733 / DSM 21960 / TBF 19.5.1</strain>
    </source>
</reference>
<accession>C5CDV6</accession>
<organism evidence="2 3">
    <name type="scientific">Kosmotoga olearia (strain ATCC BAA-1733 / DSM 21960 / TBF 19.5.1)</name>
    <dbReference type="NCBI Taxonomy" id="521045"/>
    <lineage>
        <taxon>Bacteria</taxon>
        <taxon>Thermotogati</taxon>
        <taxon>Thermotogota</taxon>
        <taxon>Thermotogae</taxon>
        <taxon>Kosmotogales</taxon>
        <taxon>Kosmotogaceae</taxon>
        <taxon>Kosmotoga</taxon>
    </lineage>
</organism>
<evidence type="ECO:0000313" key="3">
    <source>
        <dbReference type="Proteomes" id="UP000002382"/>
    </source>
</evidence>
<reference evidence="2 3" key="1">
    <citation type="submission" date="2009-06" db="EMBL/GenBank/DDBJ databases">
        <title>Complete sequence of Thermotogales bacterium TBF 19.5.1.</title>
        <authorList>
            <consortium name="US DOE Joint Genome Institute"/>
            <person name="Lucas S."/>
            <person name="Copeland A."/>
            <person name="Lapidus A."/>
            <person name="Glavina del Rio T."/>
            <person name="Tice H."/>
            <person name="Bruce D."/>
            <person name="Goodwin L."/>
            <person name="Pitluck S."/>
            <person name="Chertkov O."/>
            <person name="Brettin T."/>
            <person name="Detter J.C."/>
            <person name="Han C."/>
            <person name="Schmutz J."/>
            <person name="Larimer F."/>
            <person name="Land M."/>
            <person name="Hauser L."/>
            <person name="Kyrpides N."/>
            <person name="Ovchinnikova G."/>
            <person name="Noll K."/>
        </authorList>
    </citation>
    <scope>NUCLEOTIDE SEQUENCE [LARGE SCALE GENOMIC DNA]</scope>
    <source>
        <strain evidence="3">ATCC BAA-1733 / DSM 21960 / TBF 19.5.1</strain>
    </source>
</reference>
<dbReference type="Pfam" id="PF10263">
    <property type="entry name" value="SprT-like"/>
    <property type="match status" value="1"/>
</dbReference>
<gene>
    <name evidence="2" type="ordered locus">Kole_0400</name>
</gene>
<dbReference type="STRING" id="521045.Kole_0400"/>
<evidence type="ECO:0000313" key="2">
    <source>
        <dbReference type="EMBL" id="ACR79125.1"/>
    </source>
</evidence>
<sequence>MKIRVRELSLKSFGRFLDIPVILNKRLKRSLGRLVYRKRGGNFEPLRIELSPVILDNEELFNKTVLHELSHWFLMIEGKNFRHNSSDFKRLSKEFDFPVR</sequence>
<dbReference type="AlphaFoldDB" id="C5CDV6"/>
<keyword evidence="3" id="KW-1185">Reference proteome</keyword>
<dbReference type="InterPro" id="IPR006640">
    <property type="entry name" value="SprT-like_domain"/>
</dbReference>
<proteinExistence type="predicted"/>
<evidence type="ECO:0000259" key="1">
    <source>
        <dbReference type="Pfam" id="PF10263"/>
    </source>
</evidence>
<dbReference type="eggNOG" id="COG3091">
    <property type="taxonomic scope" value="Bacteria"/>
</dbReference>
<feature type="domain" description="SprT-like" evidence="1">
    <location>
        <begin position="12"/>
        <end position="94"/>
    </location>
</feature>
<dbReference type="KEGG" id="kol:Kole_0400"/>
<dbReference type="Proteomes" id="UP000002382">
    <property type="component" value="Chromosome"/>
</dbReference>
<dbReference type="HOGENOM" id="CLU_2302165_0_0_0"/>
<dbReference type="RefSeq" id="WP_012744912.1">
    <property type="nucleotide sequence ID" value="NC_012785.1"/>
</dbReference>
<dbReference type="GO" id="GO:0006950">
    <property type="term" value="P:response to stress"/>
    <property type="evidence" value="ECO:0007669"/>
    <property type="project" value="UniProtKB-ARBA"/>
</dbReference>
<dbReference type="EMBL" id="CP001634">
    <property type="protein sequence ID" value="ACR79125.1"/>
    <property type="molecule type" value="Genomic_DNA"/>
</dbReference>
<name>C5CDV6_KOSOT</name>
<dbReference type="OrthoDB" id="45391at2"/>